<dbReference type="InterPro" id="IPR003676">
    <property type="entry name" value="SAUR_fam"/>
</dbReference>
<dbReference type="STRING" id="56857.A0A200R024"/>
<organism evidence="3 4">
    <name type="scientific">Macleaya cordata</name>
    <name type="common">Five-seeded plume-poppy</name>
    <name type="synonym">Bocconia cordata</name>
    <dbReference type="NCBI Taxonomy" id="56857"/>
    <lineage>
        <taxon>Eukaryota</taxon>
        <taxon>Viridiplantae</taxon>
        <taxon>Streptophyta</taxon>
        <taxon>Embryophyta</taxon>
        <taxon>Tracheophyta</taxon>
        <taxon>Spermatophyta</taxon>
        <taxon>Magnoliopsida</taxon>
        <taxon>Ranunculales</taxon>
        <taxon>Papaveraceae</taxon>
        <taxon>Papaveroideae</taxon>
        <taxon>Macleaya</taxon>
    </lineage>
</organism>
<reference evidence="3 4" key="1">
    <citation type="journal article" date="2017" name="Mol. Plant">
        <title>The Genome of Medicinal Plant Macleaya cordata Provides New Insights into Benzylisoquinoline Alkaloids Metabolism.</title>
        <authorList>
            <person name="Liu X."/>
            <person name="Liu Y."/>
            <person name="Huang P."/>
            <person name="Ma Y."/>
            <person name="Qing Z."/>
            <person name="Tang Q."/>
            <person name="Cao H."/>
            <person name="Cheng P."/>
            <person name="Zheng Y."/>
            <person name="Yuan Z."/>
            <person name="Zhou Y."/>
            <person name="Liu J."/>
            <person name="Tang Z."/>
            <person name="Zhuo Y."/>
            <person name="Zhang Y."/>
            <person name="Yu L."/>
            <person name="Huang J."/>
            <person name="Yang P."/>
            <person name="Peng Q."/>
            <person name="Zhang J."/>
            <person name="Jiang W."/>
            <person name="Zhang Z."/>
            <person name="Lin K."/>
            <person name="Ro D.K."/>
            <person name="Chen X."/>
            <person name="Xiong X."/>
            <person name="Shang Y."/>
            <person name="Huang S."/>
            <person name="Zeng J."/>
        </authorList>
    </citation>
    <scope>NUCLEOTIDE SEQUENCE [LARGE SCALE GENOMIC DNA]</scope>
    <source>
        <strain evidence="4">cv. BLH2017</strain>
        <tissue evidence="3">Root</tissue>
    </source>
</reference>
<name>A0A200R024_MACCD</name>
<evidence type="ECO:0000256" key="1">
    <source>
        <dbReference type="ARBA" id="ARBA00006974"/>
    </source>
</evidence>
<keyword evidence="2" id="KW-0472">Membrane</keyword>
<accession>A0A200R024</accession>
<keyword evidence="2" id="KW-0812">Transmembrane</keyword>
<dbReference type="PANTHER" id="PTHR31175">
    <property type="entry name" value="AUXIN-RESPONSIVE FAMILY PROTEIN"/>
    <property type="match status" value="1"/>
</dbReference>
<comment type="similarity">
    <text evidence="1">Belongs to the ARG7 family.</text>
</comment>
<dbReference type="PANTHER" id="PTHR31175:SF122">
    <property type="entry name" value="AUXIN-RESPONSIVE PROTEIN SAUR64-LIKE"/>
    <property type="match status" value="1"/>
</dbReference>
<evidence type="ECO:0000256" key="2">
    <source>
        <dbReference type="SAM" id="Phobius"/>
    </source>
</evidence>
<gene>
    <name evidence="3" type="ORF">BVC80_1823g93</name>
</gene>
<keyword evidence="4" id="KW-1185">Reference proteome</keyword>
<dbReference type="EMBL" id="MVGT01000727">
    <property type="protein sequence ID" value="OVA16031.1"/>
    <property type="molecule type" value="Genomic_DNA"/>
</dbReference>
<protein>
    <submittedName>
        <fullName evidence="3">Auxin-induced protein</fullName>
    </submittedName>
</protein>
<dbReference type="InParanoid" id="A0A200R024"/>
<dbReference type="GO" id="GO:0009733">
    <property type="term" value="P:response to auxin"/>
    <property type="evidence" value="ECO:0007669"/>
    <property type="project" value="InterPro"/>
</dbReference>
<dbReference type="AlphaFoldDB" id="A0A200R024"/>
<dbReference type="Proteomes" id="UP000195402">
    <property type="component" value="Unassembled WGS sequence"/>
</dbReference>
<proteinExistence type="inferred from homology"/>
<keyword evidence="2" id="KW-1133">Transmembrane helix</keyword>
<dbReference type="OMA" id="MACHYSS"/>
<comment type="caution">
    <text evidence="3">The sequence shown here is derived from an EMBL/GenBank/DDBJ whole genome shotgun (WGS) entry which is preliminary data.</text>
</comment>
<dbReference type="OrthoDB" id="1936278at2759"/>
<sequence>MIKPKRLIQMARKWRNVAEAAGGGGNKQLGNNEVVNVVAEKGHFVMYTIDKRRFMIPLKYLHTDIFKELFRMSEEVFGLPGDGPITLPCDALFMEYVVSTLLQPQHRCKDSDKALLISLTCTTIAGLCCLSSISFPTQRDQRTQQLLLDGF</sequence>
<dbReference type="Pfam" id="PF02519">
    <property type="entry name" value="Auxin_inducible"/>
    <property type="match status" value="1"/>
</dbReference>
<evidence type="ECO:0000313" key="3">
    <source>
        <dbReference type="EMBL" id="OVA16031.1"/>
    </source>
</evidence>
<feature type="transmembrane region" description="Helical" evidence="2">
    <location>
        <begin position="114"/>
        <end position="135"/>
    </location>
</feature>
<evidence type="ECO:0000313" key="4">
    <source>
        <dbReference type="Proteomes" id="UP000195402"/>
    </source>
</evidence>